<reference evidence="2 3" key="1">
    <citation type="submission" date="2019-03" db="EMBL/GenBank/DDBJ databases">
        <authorList>
            <person name="Kim M.K.M."/>
        </authorList>
    </citation>
    <scope>NUCLEOTIDE SEQUENCE [LARGE SCALE GENOMIC DNA]</scope>
    <source>
        <strain evidence="2 3">17J68-12</strain>
    </source>
</reference>
<accession>A0A4R1BMF7</accession>
<gene>
    <name evidence="2" type="ORF">EPD60_03795</name>
</gene>
<dbReference type="GO" id="GO:0005524">
    <property type="term" value="F:ATP binding"/>
    <property type="evidence" value="ECO:0007669"/>
    <property type="project" value="UniProtKB-KW"/>
</dbReference>
<sequence length="364" mass="41896">MDFKDQIRALGERVAKMKDHISTEEATKNAFIMPFIQVLGYDVFNPLELVPEFVADIGIKKGEKVDYAIIKDSAPIILIECKHWSSDLNPHNSQLFRYFHTTKARFGILTNGIVYRFYTDLVETNKMDEKPFFEFRIDDMKDVQIEKLKEFHKSYFNLGSIINTASELKYMSELRNLIVKEVSEPSDEFVRFFAKPVYQSIVTGKVLDQFRGLVKRTFQQHLNDAISERLKSALATEQQIVDDIQREEVAGTDPEPASRVQTTAEEMEAFYIVRAILCAKIKIGRIVHRDQQTYFGVLLDDNNRKPICRLHFNGRKKYVSFFDTGKEERVEISGSSDLYDYAARLISVVDTYDKSTAVTTGEAG</sequence>
<keyword evidence="2" id="KW-0378">Hydrolase</keyword>
<organism evidence="2 3">
    <name type="scientific">Flaviaesturariibacter flavus</name>
    <dbReference type="NCBI Taxonomy" id="2502780"/>
    <lineage>
        <taxon>Bacteria</taxon>
        <taxon>Pseudomonadati</taxon>
        <taxon>Bacteroidota</taxon>
        <taxon>Chitinophagia</taxon>
        <taxon>Chitinophagales</taxon>
        <taxon>Chitinophagaceae</taxon>
        <taxon>Flaviaestuariibacter</taxon>
    </lineage>
</organism>
<dbReference type="EMBL" id="SJZI01000004">
    <property type="protein sequence ID" value="TCJ18633.1"/>
    <property type="molecule type" value="Genomic_DNA"/>
</dbReference>
<dbReference type="RefSeq" id="WP_131447011.1">
    <property type="nucleotide sequence ID" value="NZ_SJZI01000004.1"/>
</dbReference>
<dbReference type="GO" id="GO:0003677">
    <property type="term" value="F:DNA binding"/>
    <property type="evidence" value="ECO:0007669"/>
    <property type="project" value="UniProtKB-KW"/>
</dbReference>
<dbReference type="InterPro" id="IPR017035">
    <property type="entry name" value="UCP035009_HsdR_All3000-type"/>
</dbReference>
<keyword evidence="3" id="KW-1185">Reference proteome</keyword>
<dbReference type="InterPro" id="IPR029464">
    <property type="entry name" value="HSDR_N"/>
</dbReference>
<feature type="domain" description="Type I restriction enzyme R protein N-terminal" evidence="1">
    <location>
        <begin position="24"/>
        <end position="119"/>
    </location>
</feature>
<evidence type="ECO:0000313" key="3">
    <source>
        <dbReference type="Proteomes" id="UP000295334"/>
    </source>
</evidence>
<name>A0A4R1BMF7_9BACT</name>
<dbReference type="GO" id="GO:0009035">
    <property type="term" value="F:type I site-specific deoxyribonuclease activity"/>
    <property type="evidence" value="ECO:0007669"/>
    <property type="project" value="UniProtKB-EC"/>
</dbReference>
<dbReference type="OrthoDB" id="9148007at2"/>
<proteinExistence type="predicted"/>
<evidence type="ECO:0000259" key="1">
    <source>
        <dbReference type="Pfam" id="PF13588"/>
    </source>
</evidence>
<dbReference type="AlphaFoldDB" id="A0A4R1BMF7"/>
<dbReference type="GO" id="GO:0009307">
    <property type="term" value="P:DNA restriction-modification system"/>
    <property type="evidence" value="ECO:0007669"/>
    <property type="project" value="UniProtKB-KW"/>
</dbReference>
<keyword evidence="2" id="KW-0255">Endonuclease</keyword>
<comment type="caution">
    <text evidence="2">The sequence shown here is derived from an EMBL/GenBank/DDBJ whole genome shotgun (WGS) entry which is preliminary data.</text>
</comment>
<dbReference type="Proteomes" id="UP000295334">
    <property type="component" value="Unassembled WGS sequence"/>
</dbReference>
<dbReference type="PIRSF" id="PIRSF035009">
    <property type="entry name" value="UCP035009_HSDR_N"/>
    <property type="match status" value="1"/>
</dbReference>
<protein>
    <submittedName>
        <fullName evidence="2">Restriction endonuclease</fullName>
    </submittedName>
</protein>
<dbReference type="Pfam" id="PF13588">
    <property type="entry name" value="HSDR_N_2"/>
    <property type="match status" value="1"/>
</dbReference>
<keyword evidence="2" id="KW-0540">Nuclease</keyword>
<evidence type="ECO:0000313" key="2">
    <source>
        <dbReference type="EMBL" id="TCJ18633.1"/>
    </source>
</evidence>